<dbReference type="RefSeq" id="WP_028053316.1">
    <property type="nucleotide sequence ID" value="NZ_ATYC01000008.1"/>
</dbReference>
<proteinExistence type="predicted"/>
<organism evidence="3">
    <name type="scientific">Sinorhizobium medicae</name>
    <dbReference type="NCBI Taxonomy" id="110321"/>
    <lineage>
        <taxon>Bacteria</taxon>
        <taxon>Pseudomonadati</taxon>
        <taxon>Pseudomonadota</taxon>
        <taxon>Alphaproteobacteria</taxon>
        <taxon>Hyphomicrobiales</taxon>
        <taxon>Rhizobiaceae</taxon>
        <taxon>Sinorhizobium/Ensifer group</taxon>
        <taxon>Sinorhizobium</taxon>
    </lineage>
</organism>
<reference evidence="3" key="3">
    <citation type="submission" date="2019-06" db="EMBL/GenBank/DDBJ databases">
        <authorList>
            <person name="Le Quere A."/>
            <person name="Colella S."/>
        </authorList>
    </citation>
    <scope>NUCLEOTIDE SEQUENCE</scope>
    <source>
        <strain evidence="3">EmedicaeMD41</strain>
    </source>
</reference>
<feature type="domain" description="EAL" evidence="1">
    <location>
        <begin position="7"/>
        <end position="252"/>
    </location>
</feature>
<dbReference type="GO" id="GO:0071111">
    <property type="term" value="F:cyclic-guanylate-specific phosphodiesterase activity"/>
    <property type="evidence" value="ECO:0007669"/>
    <property type="project" value="InterPro"/>
</dbReference>
<dbReference type="InterPro" id="IPR050706">
    <property type="entry name" value="Cyclic-di-GMP_PDE-like"/>
</dbReference>
<gene>
    <name evidence="2" type="ORF">BMJ33_09685</name>
    <name evidence="3" type="ORF">EMEDMD4_530105</name>
</gene>
<reference evidence="2 4" key="2">
    <citation type="journal article" date="2018" name="FEMS Microbiol. Ecol.">
        <title>Co-invading symbiotic mutualists of Medicago polymorpha retain high ancestral diversity and contain diverse accessory genomes.</title>
        <authorList>
            <person name="Porter S.S."/>
            <person name="Faber-Hammond J.J."/>
            <person name="Friesen M.L."/>
        </authorList>
    </citation>
    <scope>NUCLEOTIDE SEQUENCE [LARGE SCALE GENOMIC DNA]</scope>
    <source>
        <strain evidence="2 4">Str16</strain>
    </source>
</reference>
<evidence type="ECO:0000313" key="4">
    <source>
        <dbReference type="Proteomes" id="UP001190825"/>
    </source>
</evidence>
<dbReference type="Proteomes" id="UP000507954">
    <property type="component" value="Unassembled WGS sequence"/>
</dbReference>
<dbReference type="Gene3D" id="3.20.20.450">
    <property type="entry name" value="EAL domain"/>
    <property type="match status" value="1"/>
</dbReference>
<dbReference type="SUPFAM" id="SSF141868">
    <property type="entry name" value="EAL domain-like"/>
    <property type="match status" value="1"/>
</dbReference>
<keyword evidence="4" id="KW-1185">Reference proteome</keyword>
<dbReference type="InterPro" id="IPR035919">
    <property type="entry name" value="EAL_sf"/>
</dbReference>
<protein>
    <submittedName>
        <fullName evidence="3">Diguanylate phosphodiesterase</fullName>
    </submittedName>
    <submittedName>
        <fullName evidence="2">EAL domain-containing protein</fullName>
    </submittedName>
</protein>
<dbReference type="EMBL" id="NBUC01000060">
    <property type="protein sequence ID" value="PLU05140.1"/>
    <property type="molecule type" value="Genomic_DNA"/>
</dbReference>
<evidence type="ECO:0000259" key="1">
    <source>
        <dbReference type="PROSITE" id="PS50883"/>
    </source>
</evidence>
<sequence>MDHLRRFNHVVGAVTQAMREGRLGFSLQQVNPIDEAGAVFYSQCLGRLVERDGEVRTSDEFTAFLEASGRVASYDRYMVGLALEWLECNPSHVLGCKISTGNIFDEHAWSEFHDLLSRNREMAPRLVLEISESLPLATLPTAVAFLEGVRALGCKIALDSFGTGHSTPESLLSVSVDIVKLDAFFIGRGGKDFLHHLVGLASCVAPMVVVEGVETYAQFEVAKRAGATHVQGFLLSEPTLYPVYCGQPAPPLAALHSTAGYRQLHS</sequence>
<dbReference type="Pfam" id="PF00563">
    <property type="entry name" value="EAL"/>
    <property type="match status" value="1"/>
</dbReference>
<reference evidence="2" key="1">
    <citation type="submission" date="2017-04" db="EMBL/GenBank/DDBJ databases">
        <authorList>
            <person name="Porter S."/>
            <person name="Friesen M.L."/>
            <person name="Faber-Hammond J."/>
        </authorList>
    </citation>
    <scope>NUCLEOTIDE SEQUENCE</scope>
    <source>
        <strain evidence="2">Str16</strain>
    </source>
</reference>
<dbReference type="SMART" id="SM00052">
    <property type="entry name" value="EAL"/>
    <property type="match status" value="1"/>
</dbReference>
<dbReference type="PANTHER" id="PTHR33121">
    <property type="entry name" value="CYCLIC DI-GMP PHOSPHODIESTERASE PDEF"/>
    <property type="match status" value="1"/>
</dbReference>
<evidence type="ECO:0000313" key="3">
    <source>
        <dbReference type="EMBL" id="VTZ63898.1"/>
    </source>
</evidence>
<dbReference type="PANTHER" id="PTHR33121:SF79">
    <property type="entry name" value="CYCLIC DI-GMP PHOSPHODIESTERASE PDED-RELATED"/>
    <property type="match status" value="1"/>
</dbReference>
<dbReference type="InterPro" id="IPR001633">
    <property type="entry name" value="EAL_dom"/>
</dbReference>
<dbReference type="EMBL" id="CABFNB010000121">
    <property type="protein sequence ID" value="VTZ63898.1"/>
    <property type="molecule type" value="Genomic_DNA"/>
</dbReference>
<accession>A0A508X247</accession>
<dbReference type="AlphaFoldDB" id="A0A508X247"/>
<dbReference type="Proteomes" id="UP001190825">
    <property type="component" value="Unassembled WGS sequence"/>
</dbReference>
<dbReference type="CDD" id="cd01948">
    <property type="entry name" value="EAL"/>
    <property type="match status" value="1"/>
</dbReference>
<name>A0A508X247_9HYPH</name>
<evidence type="ECO:0000313" key="2">
    <source>
        <dbReference type="EMBL" id="PLU05140.1"/>
    </source>
</evidence>
<dbReference type="PROSITE" id="PS50883">
    <property type="entry name" value="EAL"/>
    <property type="match status" value="1"/>
</dbReference>